<dbReference type="InterPro" id="IPR009061">
    <property type="entry name" value="DNA-bd_dom_put_sf"/>
</dbReference>
<sequence length="279" mass="29963">MEADGTRRGTLRSVDLARAVGISTQQVRNYEEAGVLPPATRTPSDYRAFTERHRAALLTFRALAGGYGVVRARHIMVAVHAGEVPEALALVDAVHAELHEQRLSLRAAGEALAEVVRQGPGEAPSPPRAASPPGAGSSPHALRRASPPASSLRVGELAHQLGVRPSTLRVWESAGLLRPHRDAATGYRLFGPAQAREARLVALLRQSRYPLPQIRPVLDGLREAGSTEELRAALDRRATELTARTTAMLEGSGLLHAYLRDHGTRTEPSETGPRGDRAT</sequence>
<dbReference type="SMART" id="SM00422">
    <property type="entry name" value="HTH_MERR"/>
    <property type="match status" value="2"/>
</dbReference>
<organism evidence="4 5">
    <name type="scientific">Streptomyces reniochalinae</name>
    <dbReference type="NCBI Taxonomy" id="2250578"/>
    <lineage>
        <taxon>Bacteria</taxon>
        <taxon>Bacillati</taxon>
        <taxon>Actinomycetota</taxon>
        <taxon>Actinomycetes</taxon>
        <taxon>Kitasatosporales</taxon>
        <taxon>Streptomycetaceae</taxon>
        <taxon>Streptomyces</taxon>
    </lineage>
</organism>
<feature type="domain" description="HTH merR-type" evidence="3">
    <location>
        <begin position="151"/>
        <end position="220"/>
    </location>
</feature>
<evidence type="ECO:0000313" key="5">
    <source>
        <dbReference type="Proteomes" id="UP000253507"/>
    </source>
</evidence>
<feature type="region of interest" description="Disordered" evidence="2">
    <location>
        <begin position="117"/>
        <end position="149"/>
    </location>
</feature>
<dbReference type="GO" id="GO:0003677">
    <property type="term" value="F:DNA binding"/>
    <property type="evidence" value="ECO:0007669"/>
    <property type="project" value="UniProtKB-KW"/>
</dbReference>
<dbReference type="PANTHER" id="PTHR30204">
    <property type="entry name" value="REDOX-CYCLING DRUG-SENSING TRANSCRIPTIONAL ACTIVATOR SOXR"/>
    <property type="match status" value="1"/>
</dbReference>
<feature type="region of interest" description="Disordered" evidence="2">
    <location>
        <begin position="258"/>
        <end position="279"/>
    </location>
</feature>
<dbReference type="InterPro" id="IPR000551">
    <property type="entry name" value="MerR-type_HTH_dom"/>
</dbReference>
<dbReference type="PROSITE" id="PS50937">
    <property type="entry name" value="HTH_MERR_2"/>
    <property type="match status" value="2"/>
</dbReference>
<comment type="caution">
    <text evidence="4">The sequence shown here is derived from an EMBL/GenBank/DDBJ whole genome shotgun (WGS) entry which is preliminary data.</text>
</comment>
<reference evidence="4 5" key="1">
    <citation type="submission" date="2018-06" db="EMBL/GenBank/DDBJ databases">
        <title>Streptomyces reniochalinae sp. nov. and Streptomyces diacarnus sp. nov. from marine sponges.</title>
        <authorList>
            <person name="Li L."/>
        </authorList>
    </citation>
    <scope>NUCLEOTIDE SEQUENCE [LARGE SCALE GENOMIC DNA]</scope>
    <source>
        <strain evidence="4 5">LHW50302</strain>
    </source>
</reference>
<keyword evidence="1 4" id="KW-0238">DNA-binding</keyword>
<dbReference type="InterPro" id="IPR047057">
    <property type="entry name" value="MerR_fam"/>
</dbReference>
<evidence type="ECO:0000256" key="2">
    <source>
        <dbReference type="SAM" id="MobiDB-lite"/>
    </source>
</evidence>
<feature type="domain" description="HTH merR-type" evidence="3">
    <location>
        <begin position="16"/>
        <end position="53"/>
    </location>
</feature>
<keyword evidence="5" id="KW-1185">Reference proteome</keyword>
<dbReference type="Pfam" id="PF13411">
    <property type="entry name" value="MerR_1"/>
    <property type="match status" value="1"/>
</dbReference>
<gene>
    <name evidence="4" type="ORF">DQ392_24315</name>
</gene>
<protein>
    <submittedName>
        <fullName evidence="4">MerR family DNA-binding transcriptional regulator</fullName>
    </submittedName>
</protein>
<evidence type="ECO:0000259" key="3">
    <source>
        <dbReference type="PROSITE" id="PS50937"/>
    </source>
</evidence>
<dbReference type="Pfam" id="PF00376">
    <property type="entry name" value="MerR"/>
    <property type="match status" value="1"/>
</dbReference>
<accession>A0A367EBF8</accession>
<dbReference type="SUPFAM" id="SSF46955">
    <property type="entry name" value="Putative DNA-binding domain"/>
    <property type="match status" value="2"/>
</dbReference>
<dbReference type="PANTHER" id="PTHR30204:SF93">
    <property type="entry name" value="HTH MERR-TYPE DOMAIN-CONTAINING PROTEIN"/>
    <property type="match status" value="1"/>
</dbReference>
<dbReference type="EMBL" id="QOIM01000041">
    <property type="protein sequence ID" value="RCG15313.1"/>
    <property type="molecule type" value="Genomic_DNA"/>
</dbReference>
<proteinExistence type="predicted"/>
<dbReference type="RefSeq" id="WP_114017840.1">
    <property type="nucleotide sequence ID" value="NZ_QOIM01000041.1"/>
</dbReference>
<dbReference type="AlphaFoldDB" id="A0A367EBF8"/>
<dbReference type="OrthoDB" id="3826383at2"/>
<dbReference type="Gene3D" id="1.10.1660.10">
    <property type="match status" value="2"/>
</dbReference>
<dbReference type="Proteomes" id="UP000253507">
    <property type="component" value="Unassembled WGS sequence"/>
</dbReference>
<name>A0A367EBF8_9ACTN</name>
<evidence type="ECO:0000313" key="4">
    <source>
        <dbReference type="EMBL" id="RCG15313.1"/>
    </source>
</evidence>
<evidence type="ECO:0000256" key="1">
    <source>
        <dbReference type="ARBA" id="ARBA00023125"/>
    </source>
</evidence>
<dbReference type="GO" id="GO:0003700">
    <property type="term" value="F:DNA-binding transcription factor activity"/>
    <property type="evidence" value="ECO:0007669"/>
    <property type="project" value="InterPro"/>
</dbReference>